<keyword evidence="3" id="KW-1185">Reference proteome</keyword>
<evidence type="ECO:0000313" key="3">
    <source>
        <dbReference type="Proteomes" id="UP001158576"/>
    </source>
</evidence>
<accession>A0ABN7S6P0</accession>
<name>A0ABN7S6P0_OIKDI</name>
<feature type="region of interest" description="Disordered" evidence="1">
    <location>
        <begin position="90"/>
        <end position="115"/>
    </location>
</feature>
<evidence type="ECO:0000313" key="2">
    <source>
        <dbReference type="EMBL" id="CAG5094241.1"/>
    </source>
</evidence>
<evidence type="ECO:0000256" key="1">
    <source>
        <dbReference type="SAM" id="MobiDB-lite"/>
    </source>
</evidence>
<organism evidence="2 3">
    <name type="scientific">Oikopleura dioica</name>
    <name type="common">Tunicate</name>
    <dbReference type="NCBI Taxonomy" id="34765"/>
    <lineage>
        <taxon>Eukaryota</taxon>
        <taxon>Metazoa</taxon>
        <taxon>Chordata</taxon>
        <taxon>Tunicata</taxon>
        <taxon>Appendicularia</taxon>
        <taxon>Copelata</taxon>
        <taxon>Oikopleuridae</taxon>
        <taxon>Oikopleura</taxon>
    </lineage>
</organism>
<proteinExistence type="predicted"/>
<gene>
    <name evidence="2" type="ORF">OKIOD_LOCUS4937</name>
</gene>
<dbReference type="Proteomes" id="UP001158576">
    <property type="component" value="Chromosome XSR"/>
</dbReference>
<reference evidence="2 3" key="1">
    <citation type="submission" date="2021-04" db="EMBL/GenBank/DDBJ databases">
        <authorList>
            <person name="Bliznina A."/>
        </authorList>
    </citation>
    <scope>NUCLEOTIDE SEQUENCE [LARGE SCALE GENOMIC DNA]</scope>
</reference>
<protein>
    <submittedName>
        <fullName evidence="2">Oidioi.mRNA.OKI2018_I69.XSR.g13379.t1.cds</fullName>
    </submittedName>
</protein>
<sequence length="166" mass="18460">MMNTNSNNSDSTANTESLLADAQAQLAAISSKLSTRLAGSRAVVDRLKDEFSEIDLKREDDVYMEEMKDYDYTCRIKPLELPEIDLSILDEPGPYDKPKRKSTFNPELADSLNPNKAAEVEQEMGRAKDGLKKVGSPDLKKKFAESNSSAPAFAMPVLRKTSRKLN</sequence>
<dbReference type="EMBL" id="OU015569">
    <property type="protein sequence ID" value="CAG5094241.1"/>
    <property type="molecule type" value="Genomic_DNA"/>
</dbReference>